<dbReference type="OrthoDB" id="3630276at2759"/>
<reference evidence="6" key="1">
    <citation type="submission" date="2019-06" db="EMBL/GenBank/DDBJ databases">
        <title>Draft genome sequence of the griseofulvin-producing fungus Xylaria cubensis strain G536.</title>
        <authorList>
            <person name="Mead M.E."/>
            <person name="Raja H.A."/>
            <person name="Steenwyk J.L."/>
            <person name="Knowles S.L."/>
            <person name="Oberlies N.H."/>
            <person name="Rokas A."/>
        </authorList>
    </citation>
    <scope>NUCLEOTIDE SEQUENCE [LARGE SCALE GENOMIC DNA]</scope>
    <source>
        <strain evidence="6">G536</strain>
    </source>
</reference>
<gene>
    <name evidence="5" type="ORF">FHL15_000434</name>
</gene>
<comment type="caution">
    <text evidence="5">The sequence shown here is derived from an EMBL/GenBank/DDBJ whole genome shotgun (WGS) entry which is preliminary data.</text>
</comment>
<evidence type="ECO:0000256" key="2">
    <source>
        <dbReference type="SAM" id="MobiDB-lite"/>
    </source>
</evidence>
<feature type="compositionally biased region" description="Low complexity" evidence="2">
    <location>
        <begin position="123"/>
        <end position="136"/>
    </location>
</feature>
<evidence type="ECO:0000313" key="5">
    <source>
        <dbReference type="EMBL" id="TRX99092.1"/>
    </source>
</evidence>
<feature type="signal peptide" evidence="4">
    <location>
        <begin position="1"/>
        <end position="25"/>
    </location>
</feature>
<feature type="chain" id="PRO_5022151633" description="Extracellular membrane protein CFEM domain-containing protein" evidence="4">
    <location>
        <begin position="26"/>
        <end position="307"/>
    </location>
</feature>
<feature type="region of interest" description="Disordered" evidence="2">
    <location>
        <begin position="96"/>
        <end position="136"/>
    </location>
</feature>
<feature type="coiled-coil region" evidence="1">
    <location>
        <begin position="235"/>
        <end position="274"/>
    </location>
</feature>
<keyword evidence="3" id="KW-1133">Transmembrane helix</keyword>
<dbReference type="EMBL" id="VFLP01000001">
    <property type="protein sequence ID" value="TRX99092.1"/>
    <property type="molecule type" value="Genomic_DNA"/>
</dbReference>
<keyword evidence="3" id="KW-0472">Membrane</keyword>
<keyword evidence="3" id="KW-0812">Transmembrane</keyword>
<name>A0A553IFW6_9PEZI</name>
<feature type="transmembrane region" description="Helical" evidence="3">
    <location>
        <begin position="200"/>
        <end position="225"/>
    </location>
</feature>
<dbReference type="Proteomes" id="UP000319160">
    <property type="component" value="Unassembled WGS sequence"/>
</dbReference>
<keyword evidence="4" id="KW-0732">Signal</keyword>
<keyword evidence="1" id="KW-0175">Coiled coil</keyword>
<evidence type="ECO:0000313" key="6">
    <source>
        <dbReference type="Proteomes" id="UP000319160"/>
    </source>
</evidence>
<accession>A0A553IFW6</accession>
<feature type="region of interest" description="Disordered" evidence="2">
    <location>
        <begin position="275"/>
        <end position="307"/>
    </location>
</feature>
<sequence length="307" mass="33660">MHTLAALPVALLNLLFFNSLPTVGAISDRSVCVRQNAALLAEAATCGDIRSLQKCFSDVPNFVTMDDLQRCFIDADCTIAEAASEAAIILEGCDESSPAPELRRRDPETMPAATPNPTPQNKTPESTSPARTTSTTLTRPTVCSTARMIKTTVCPITSLGKDDFSKLPCTSTTLTTMECAATNVCWDNGDCIFRDNNLQVSGLIVTIVLSLVVVGAVATLLYFYALDRKARRLAREKLEEKKRALMLKLDQEASEAKAREYAKYQMKRERLRRQQMEAQDWARRRAMEDQRPANPFGDGAAAAADTA</sequence>
<evidence type="ECO:0008006" key="7">
    <source>
        <dbReference type="Google" id="ProtNLM"/>
    </source>
</evidence>
<keyword evidence="6" id="KW-1185">Reference proteome</keyword>
<protein>
    <recommendedName>
        <fullName evidence="7">Extracellular membrane protein CFEM domain-containing protein</fullName>
    </recommendedName>
</protein>
<organism evidence="5 6">
    <name type="scientific">Xylaria flabelliformis</name>
    <dbReference type="NCBI Taxonomy" id="2512241"/>
    <lineage>
        <taxon>Eukaryota</taxon>
        <taxon>Fungi</taxon>
        <taxon>Dikarya</taxon>
        <taxon>Ascomycota</taxon>
        <taxon>Pezizomycotina</taxon>
        <taxon>Sordariomycetes</taxon>
        <taxon>Xylariomycetidae</taxon>
        <taxon>Xylariales</taxon>
        <taxon>Xylariaceae</taxon>
        <taxon>Xylaria</taxon>
    </lineage>
</organism>
<feature type="compositionally biased region" description="Low complexity" evidence="2">
    <location>
        <begin position="297"/>
        <end position="307"/>
    </location>
</feature>
<feature type="compositionally biased region" description="Basic and acidic residues" evidence="2">
    <location>
        <begin position="275"/>
        <end position="291"/>
    </location>
</feature>
<evidence type="ECO:0000256" key="1">
    <source>
        <dbReference type="SAM" id="Coils"/>
    </source>
</evidence>
<evidence type="ECO:0000256" key="3">
    <source>
        <dbReference type="SAM" id="Phobius"/>
    </source>
</evidence>
<dbReference type="AlphaFoldDB" id="A0A553IFW6"/>
<evidence type="ECO:0000256" key="4">
    <source>
        <dbReference type="SAM" id="SignalP"/>
    </source>
</evidence>
<proteinExistence type="predicted"/>